<dbReference type="Gene3D" id="3.40.630.10">
    <property type="entry name" value="Zn peptidases"/>
    <property type="match status" value="1"/>
</dbReference>
<feature type="chain" id="PRO_5037586046" evidence="1">
    <location>
        <begin position="23"/>
        <end position="858"/>
    </location>
</feature>
<dbReference type="InterPro" id="IPR000834">
    <property type="entry name" value="Peptidase_M14"/>
</dbReference>
<keyword evidence="4" id="KW-1185">Reference proteome</keyword>
<sequence>MIKSLIVAGALALAPVAASVSAITGSAELLPEGKVELGFYLPKEQYNPAVPTPESILGAQVGEWHVRHDQLVHYFKALAAASDRVSIKTIGRSHQNRELLHVYFSKPSHLARLDEIKQARAGYFKDEKAADNQPLIVNLNYSVHGDESSGSNASLLVGYYLAASNSPEVLKYLDEMVVIIDPSLNPDGLSRFAHWANQHKGKNLNSDSNNREHNQPWIRGRVNQYWFDLNRDWLLLQHPESRARITEYQQWRPHVLTDHHEMGTNSTFFFQPGIPSRKNPLTPDKNVELTKELAVFHANAFDAENKLYFTEEAFDDFYAGKGSTYPDLHASIGILFEQASSRGHLQESINGDLDFPTTIKHQVMSTFSTLEGSLANKDKLKAFQKEFKQSASKIAKDAGFDGYLISETQDKTRLHKLIELLQRHQIEVYGVGKDTKLDGKTYLAADSVYIPLDQPQTRLIQSIFSTQTSFNDNTFYDVSSWNLAYAFDVDFAKVESERKLRVSQQLWQTPIKEVPVVTAAYSLAIDWHDFNAPALVYELLSKGIKVRASLSPFSAKTSSGEQQFTAGTMLINAGLQQDGWVDKVNKALAQYPVRVSSIQSGLTSTGLDLGSRKMMPVEMPKVLMVGGMGVNLYESGEAWYTLDRHVGFSPTIVNKSRVNYIDFDKYTHIVLPDGNYGSDETFINKLSEFVKGGGVIWGQKRAALWLAKQGLLQAETISQAEMFERFDDAELKFGDKEALGGRQRVAGAFFDSRLDLSHPLAFGLTDDKIALFKNRTDLLLESKTPFSVVAQYTDSPLLSGYADAKNVEKVANAVGLMAQRNGRGVVIGMTDNPNFRAFMYGSSRLFINSLFLANGVKY</sequence>
<accession>A0A975HJ71</accession>
<dbReference type="Pfam" id="PF00246">
    <property type="entry name" value="Peptidase_M14"/>
    <property type="match status" value="1"/>
</dbReference>
<dbReference type="KEGG" id="psym:J1N51_09050"/>
<feature type="domain" description="Peptidase M14" evidence="2">
    <location>
        <begin position="73"/>
        <end position="234"/>
    </location>
</feature>
<dbReference type="GO" id="GO:0006508">
    <property type="term" value="P:proteolysis"/>
    <property type="evidence" value="ECO:0007669"/>
    <property type="project" value="InterPro"/>
</dbReference>
<gene>
    <name evidence="3" type="ORF">J1N51_09050</name>
</gene>
<dbReference type="InterPro" id="IPR029062">
    <property type="entry name" value="Class_I_gatase-like"/>
</dbReference>
<reference evidence="3" key="1">
    <citation type="submission" date="2021-03" db="EMBL/GenBank/DDBJ databases">
        <title>Description of Psychrosphaera ytuae sp. nov. isolated from deep sea sediment of South China Sea.</title>
        <authorList>
            <person name="Zhang J."/>
            <person name="Xu X.-D."/>
        </authorList>
    </citation>
    <scope>NUCLEOTIDE SEQUENCE</scope>
    <source>
        <strain evidence="3">MTZ26</strain>
    </source>
</reference>
<dbReference type="SUPFAM" id="SSF52317">
    <property type="entry name" value="Class I glutamine amidotransferase-like"/>
    <property type="match status" value="1"/>
</dbReference>
<proteinExistence type="predicted"/>
<keyword evidence="1" id="KW-0732">Signal</keyword>
<dbReference type="RefSeq" id="WP_208830580.1">
    <property type="nucleotide sequence ID" value="NZ_CP072110.1"/>
</dbReference>
<organism evidence="3 4">
    <name type="scientific">Psychrosphaera ytuae</name>
    <dbReference type="NCBI Taxonomy" id="2820710"/>
    <lineage>
        <taxon>Bacteria</taxon>
        <taxon>Pseudomonadati</taxon>
        <taxon>Pseudomonadota</taxon>
        <taxon>Gammaproteobacteria</taxon>
        <taxon>Alteromonadales</taxon>
        <taxon>Pseudoalteromonadaceae</taxon>
        <taxon>Psychrosphaera</taxon>
    </lineage>
</organism>
<evidence type="ECO:0000313" key="3">
    <source>
        <dbReference type="EMBL" id="QTH62909.1"/>
    </source>
</evidence>
<dbReference type="SUPFAM" id="SSF53187">
    <property type="entry name" value="Zn-dependent exopeptidases"/>
    <property type="match status" value="1"/>
</dbReference>
<evidence type="ECO:0000256" key="1">
    <source>
        <dbReference type="SAM" id="SignalP"/>
    </source>
</evidence>
<protein>
    <submittedName>
        <fullName evidence="3">Peptidase M14</fullName>
    </submittedName>
</protein>
<dbReference type="GO" id="GO:0004181">
    <property type="term" value="F:metallocarboxypeptidase activity"/>
    <property type="evidence" value="ECO:0007669"/>
    <property type="project" value="InterPro"/>
</dbReference>
<evidence type="ECO:0000259" key="2">
    <source>
        <dbReference type="Pfam" id="PF00246"/>
    </source>
</evidence>
<dbReference type="Proteomes" id="UP000682739">
    <property type="component" value="Chromosome"/>
</dbReference>
<evidence type="ECO:0000313" key="4">
    <source>
        <dbReference type="Proteomes" id="UP000682739"/>
    </source>
</evidence>
<dbReference type="GO" id="GO:0008270">
    <property type="term" value="F:zinc ion binding"/>
    <property type="evidence" value="ECO:0007669"/>
    <property type="project" value="InterPro"/>
</dbReference>
<dbReference type="CDD" id="cd06238">
    <property type="entry name" value="M14-like"/>
    <property type="match status" value="1"/>
</dbReference>
<dbReference type="AlphaFoldDB" id="A0A975HJ71"/>
<dbReference type="EMBL" id="CP072110">
    <property type="protein sequence ID" value="QTH62909.1"/>
    <property type="molecule type" value="Genomic_DNA"/>
</dbReference>
<name>A0A975HJ71_9GAMM</name>
<feature type="signal peptide" evidence="1">
    <location>
        <begin position="1"/>
        <end position="22"/>
    </location>
</feature>